<comment type="caution">
    <text evidence="1">The sequence shown here is derived from an EMBL/GenBank/DDBJ whole genome shotgun (WGS) entry which is preliminary data.</text>
</comment>
<accession>A0A417YFM3</accession>
<sequence>MGKVLTPQQAKFAMEIGEESPGAMMNYLVWQTISKKLKDNAELSKAYQKGFQTGFDSCIVFMEEVLKNMREGGDQNA</sequence>
<evidence type="ECO:0000313" key="2">
    <source>
        <dbReference type="Proteomes" id="UP000284416"/>
    </source>
</evidence>
<keyword evidence="2" id="KW-1185">Reference proteome</keyword>
<protein>
    <submittedName>
        <fullName evidence="1">Uncharacterized protein</fullName>
    </submittedName>
</protein>
<organism evidence="1 2">
    <name type="scientific">Neobacillus notoginsengisoli</name>
    <dbReference type="NCBI Taxonomy" id="1578198"/>
    <lineage>
        <taxon>Bacteria</taxon>
        <taxon>Bacillati</taxon>
        <taxon>Bacillota</taxon>
        <taxon>Bacilli</taxon>
        <taxon>Bacillales</taxon>
        <taxon>Bacillaceae</taxon>
        <taxon>Neobacillus</taxon>
    </lineage>
</organism>
<dbReference type="Proteomes" id="UP000284416">
    <property type="component" value="Unassembled WGS sequence"/>
</dbReference>
<evidence type="ECO:0000313" key="1">
    <source>
        <dbReference type="EMBL" id="RHW31493.1"/>
    </source>
</evidence>
<reference evidence="1 2" key="1">
    <citation type="journal article" date="2017" name="Int. J. Syst. Evol. Microbiol.">
        <title>Bacillus notoginsengisoli sp. nov., a novel bacterium isolated from the rhizosphere of Panax notoginseng.</title>
        <authorList>
            <person name="Zhang M.Y."/>
            <person name="Cheng J."/>
            <person name="Cai Y."/>
            <person name="Zhang T.Y."/>
            <person name="Wu Y.Y."/>
            <person name="Manikprabhu D."/>
            <person name="Li W.J."/>
            <person name="Zhang Y.X."/>
        </authorList>
    </citation>
    <scope>NUCLEOTIDE SEQUENCE [LARGE SCALE GENOMIC DNA]</scope>
    <source>
        <strain evidence="1 2">JCM 30743</strain>
    </source>
</reference>
<proteinExistence type="predicted"/>
<name>A0A417YFM3_9BACI</name>
<dbReference type="EMBL" id="QWEG01000022">
    <property type="protein sequence ID" value="RHW31493.1"/>
    <property type="molecule type" value="Genomic_DNA"/>
</dbReference>
<dbReference type="RefSeq" id="WP_118924556.1">
    <property type="nucleotide sequence ID" value="NZ_QWEG01000022.1"/>
</dbReference>
<dbReference type="AlphaFoldDB" id="A0A417YFM3"/>
<dbReference type="OrthoDB" id="5420534at2"/>
<gene>
    <name evidence="1" type="ORF">D1B31_22055</name>
</gene>